<dbReference type="PATRIC" id="fig|1121318.3.peg.1738"/>
<evidence type="ECO:0000313" key="4">
    <source>
        <dbReference type="Proteomes" id="UP000037043"/>
    </source>
</evidence>
<protein>
    <submittedName>
        <fullName evidence="3">VanZ like family protein</fullName>
    </submittedName>
</protein>
<dbReference type="AlphaFoldDB" id="A0A0L6Z9J0"/>
<dbReference type="STRING" id="36844.SAMN04488501_102270"/>
<organism evidence="3 4">
    <name type="scientific">Clostridium homopropionicum DSM 5847</name>
    <dbReference type="NCBI Taxonomy" id="1121318"/>
    <lineage>
        <taxon>Bacteria</taxon>
        <taxon>Bacillati</taxon>
        <taxon>Bacillota</taxon>
        <taxon>Clostridia</taxon>
        <taxon>Eubacteriales</taxon>
        <taxon>Clostridiaceae</taxon>
        <taxon>Clostridium</taxon>
    </lineage>
</organism>
<dbReference type="Pfam" id="PF04892">
    <property type="entry name" value="VanZ"/>
    <property type="match status" value="1"/>
</dbReference>
<keyword evidence="1" id="KW-1133">Transmembrane helix</keyword>
<dbReference type="EMBL" id="LHUR01000022">
    <property type="protein sequence ID" value="KOA19634.1"/>
    <property type="molecule type" value="Genomic_DNA"/>
</dbReference>
<keyword evidence="1" id="KW-0812">Transmembrane</keyword>
<proteinExistence type="predicted"/>
<dbReference type="PANTHER" id="PTHR36834:SF1">
    <property type="entry name" value="INTEGRAL MEMBRANE PROTEIN"/>
    <property type="match status" value="1"/>
</dbReference>
<name>A0A0L6Z9J0_9CLOT</name>
<feature type="transmembrane region" description="Helical" evidence="1">
    <location>
        <begin position="87"/>
        <end position="105"/>
    </location>
</feature>
<dbReference type="InterPro" id="IPR053150">
    <property type="entry name" value="Teicoplanin_resist-assoc"/>
</dbReference>
<dbReference type="PANTHER" id="PTHR36834">
    <property type="entry name" value="MEMBRANE PROTEIN-RELATED"/>
    <property type="match status" value="1"/>
</dbReference>
<evidence type="ECO:0000259" key="2">
    <source>
        <dbReference type="Pfam" id="PF04892"/>
    </source>
</evidence>
<reference evidence="4" key="1">
    <citation type="submission" date="2015-08" db="EMBL/GenBank/DDBJ databases">
        <title>Genome sequence of the strict anaerobe Clostridium homopropionicum LuHBu1 (DSM 5847T).</title>
        <authorList>
            <person name="Poehlein A."/>
            <person name="Beck M."/>
            <person name="Schiel-Bengelsdorf B."/>
            <person name="Bengelsdorf F.R."/>
            <person name="Daniel R."/>
            <person name="Duerre P."/>
        </authorList>
    </citation>
    <scope>NUCLEOTIDE SEQUENCE [LARGE SCALE GENOMIC DNA]</scope>
    <source>
        <strain evidence="4">DSM 5847</strain>
    </source>
</reference>
<sequence>MKGEAMMRNKPKIIEAFIWCIFLLYLVLLFKVVLFKYHGFGIILDVLRHVNLSNLSFRITNSNFIPMETIFYYLGGNQSVEVAKNNLLGNIIAFGPLGFLLPTAISKMNKLKQIFVFSAAFSLILEVIQLITGLGQFDVDDIILNVLGSILGFIIYKILKSIFYKNISVN</sequence>
<feature type="domain" description="VanZ-like" evidence="2">
    <location>
        <begin position="22"/>
        <end position="159"/>
    </location>
</feature>
<comment type="caution">
    <text evidence="3">The sequence shown here is derived from an EMBL/GenBank/DDBJ whole genome shotgun (WGS) entry which is preliminary data.</text>
</comment>
<feature type="transmembrane region" description="Helical" evidence="1">
    <location>
        <begin position="142"/>
        <end position="159"/>
    </location>
</feature>
<keyword evidence="4" id="KW-1185">Reference proteome</keyword>
<dbReference type="InterPro" id="IPR006976">
    <property type="entry name" value="VanZ-like"/>
</dbReference>
<gene>
    <name evidence="3" type="ORF">CLHOM_17230</name>
</gene>
<keyword evidence="1" id="KW-0472">Membrane</keyword>
<accession>A0A0L6Z9J0</accession>
<feature type="transmembrane region" description="Helical" evidence="1">
    <location>
        <begin position="114"/>
        <end position="136"/>
    </location>
</feature>
<feature type="transmembrane region" description="Helical" evidence="1">
    <location>
        <begin position="16"/>
        <end position="34"/>
    </location>
</feature>
<evidence type="ECO:0000313" key="3">
    <source>
        <dbReference type="EMBL" id="KOA19634.1"/>
    </source>
</evidence>
<dbReference type="RefSeq" id="WP_052221279.1">
    <property type="nucleotide sequence ID" value="NZ_LHUR01000022.1"/>
</dbReference>
<dbReference type="Proteomes" id="UP000037043">
    <property type="component" value="Unassembled WGS sequence"/>
</dbReference>
<evidence type="ECO:0000256" key="1">
    <source>
        <dbReference type="SAM" id="Phobius"/>
    </source>
</evidence>